<organism evidence="3 4">
    <name type="scientific">Niastella koreensis</name>
    <dbReference type="NCBI Taxonomy" id="354356"/>
    <lineage>
        <taxon>Bacteria</taxon>
        <taxon>Pseudomonadati</taxon>
        <taxon>Bacteroidota</taxon>
        <taxon>Chitinophagia</taxon>
        <taxon>Chitinophagales</taxon>
        <taxon>Chitinophagaceae</taxon>
        <taxon>Niastella</taxon>
    </lineage>
</organism>
<gene>
    <name evidence="3" type="ORF">A4D02_29205</name>
</gene>
<proteinExistence type="predicted"/>
<evidence type="ECO:0000313" key="4">
    <source>
        <dbReference type="Proteomes" id="UP000192277"/>
    </source>
</evidence>
<feature type="chain" id="PRO_5045461703" description="Outer membrane protein beta-barrel domain-containing protein" evidence="1">
    <location>
        <begin position="24"/>
        <end position="243"/>
    </location>
</feature>
<sequence>MHKKIFAMLGISVALLCGTNVNAQWHVGIETGANRNYLTTNTSDMPFFEYQPSYGYSAGVSVRYQFPKLSWFGGIQAVPSFVQKNFRIQRSGFYSDLYEQNTNSYLELPVMAQFRFGGKLRKEQCLYGILNLGGYASYWMSGHVKGRTLSPMDVNNSVSYDEAYTFNAAKDRRFQYGGIAGAGLQYMPNQKYVFSIEGRYTPSFSDMQKAYSEEQTPRYNDTYSILLSVQCQLPVLKHNKRKA</sequence>
<dbReference type="EMBL" id="LWBO01000010">
    <property type="protein sequence ID" value="OQP49667.1"/>
    <property type="molecule type" value="Genomic_DNA"/>
</dbReference>
<keyword evidence="1" id="KW-0732">Signal</keyword>
<dbReference type="Proteomes" id="UP000192277">
    <property type="component" value="Unassembled WGS sequence"/>
</dbReference>
<name>A0ABX3NYX2_9BACT</name>
<evidence type="ECO:0000256" key="1">
    <source>
        <dbReference type="SAM" id="SignalP"/>
    </source>
</evidence>
<keyword evidence="4" id="KW-1185">Reference proteome</keyword>
<protein>
    <recommendedName>
        <fullName evidence="2">Outer membrane protein beta-barrel domain-containing protein</fullName>
    </recommendedName>
</protein>
<dbReference type="Pfam" id="PF13568">
    <property type="entry name" value="OMP_b-brl_2"/>
    <property type="match status" value="1"/>
</dbReference>
<dbReference type="InterPro" id="IPR025665">
    <property type="entry name" value="Beta-barrel_OMP_2"/>
</dbReference>
<comment type="caution">
    <text evidence="3">The sequence shown here is derived from an EMBL/GenBank/DDBJ whole genome shotgun (WGS) entry which is preliminary data.</text>
</comment>
<feature type="signal peptide" evidence="1">
    <location>
        <begin position="1"/>
        <end position="23"/>
    </location>
</feature>
<evidence type="ECO:0000313" key="3">
    <source>
        <dbReference type="EMBL" id="OQP49667.1"/>
    </source>
</evidence>
<accession>A0ABX3NYX2</accession>
<evidence type="ECO:0000259" key="2">
    <source>
        <dbReference type="Pfam" id="PF13568"/>
    </source>
</evidence>
<dbReference type="RefSeq" id="WP_014219935.1">
    <property type="nucleotide sequence ID" value="NZ_LWBO01000010.1"/>
</dbReference>
<reference evidence="3 4" key="1">
    <citation type="submission" date="2016-04" db="EMBL/GenBank/DDBJ databases">
        <authorList>
            <person name="Chen L."/>
            <person name="Zhuang W."/>
            <person name="Wang G."/>
        </authorList>
    </citation>
    <scope>NUCLEOTIDE SEQUENCE [LARGE SCALE GENOMIC DNA]</scope>
    <source>
        <strain evidence="4">GR20</strain>
    </source>
</reference>
<feature type="domain" description="Outer membrane protein beta-barrel" evidence="2">
    <location>
        <begin position="23"/>
        <end position="207"/>
    </location>
</feature>